<protein>
    <submittedName>
        <fullName evidence="1">Uncharacterized protein</fullName>
    </submittedName>
</protein>
<evidence type="ECO:0000313" key="1">
    <source>
        <dbReference type="EMBL" id="QHU18564.1"/>
    </source>
</evidence>
<dbReference type="EMBL" id="MN740936">
    <property type="protein sequence ID" value="QHU18564.1"/>
    <property type="molecule type" value="Genomic_DNA"/>
</dbReference>
<reference evidence="1" key="1">
    <citation type="journal article" date="2020" name="Nature">
        <title>Giant virus diversity and host interactions through global metagenomics.</title>
        <authorList>
            <person name="Schulz F."/>
            <person name="Roux S."/>
            <person name="Paez-Espino D."/>
            <person name="Jungbluth S."/>
            <person name="Walsh D.A."/>
            <person name="Denef V.J."/>
            <person name="McMahon K.D."/>
            <person name="Konstantinidis K.T."/>
            <person name="Eloe-Fadrosh E.A."/>
            <person name="Kyrpides N.C."/>
            <person name="Woyke T."/>
        </authorList>
    </citation>
    <scope>NUCLEOTIDE SEQUENCE</scope>
    <source>
        <strain evidence="1">GVMAG-S-3300013006-158</strain>
    </source>
</reference>
<dbReference type="AlphaFoldDB" id="A0A6C0KQA0"/>
<organism evidence="1">
    <name type="scientific">viral metagenome</name>
    <dbReference type="NCBI Taxonomy" id="1070528"/>
    <lineage>
        <taxon>unclassified sequences</taxon>
        <taxon>metagenomes</taxon>
        <taxon>organismal metagenomes</taxon>
    </lineage>
</organism>
<accession>A0A6C0KQA0</accession>
<name>A0A6C0KQA0_9ZZZZ</name>
<sequence length="250" mass="27694">MLELTILIFIVTVAFVFLWWIASSSDVPATEEFSNYLQSCPSGFSSFYNADGDMICCDGEIIARKCAGNRQCILNGNGTKALPNCVDLLKEEYNNKANNSCPASMPSYFEDNVKKTKGCTNGTLNQTMTGPKSSSQPTCIMYSDLNSNLQSIDSCHNQKSMDTAPCFGKTCSKRLIQPNKKAPPLVAIEFSDDMGITHIAYTRESFMNYLNVTQPTWKEKGIDLQKNIMVAEVAKAVYIDKTMTPAQIQF</sequence>
<proteinExistence type="predicted"/>